<dbReference type="PRINTS" id="PR00111">
    <property type="entry name" value="ABHYDROLASE"/>
</dbReference>
<accession>A0A9N8KAM0</accession>
<comment type="caution">
    <text evidence="2">The sequence shown here is derived from an EMBL/GenBank/DDBJ whole genome shotgun (WGS) entry which is preliminary data.</text>
</comment>
<dbReference type="InterPro" id="IPR000639">
    <property type="entry name" value="Epox_hydrolase-like"/>
</dbReference>
<dbReference type="InterPro" id="IPR000073">
    <property type="entry name" value="AB_hydrolase_1"/>
</dbReference>
<feature type="non-terminal residue" evidence="2">
    <location>
        <position position="272"/>
    </location>
</feature>
<dbReference type="Gene3D" id="3.40.50.1820">
    <property type="entry name" value="alpha/beta hydrolase"/>
    <property type="match status" value="1"/>
</dbReference>
<protein>
    <recommendedName>
        <fullName evidence="1">Serine aminopeptidase S33 domain-containing protein</fullName>
    </recommendedName>
</protein>
<dbReference type="OrthoDB" id="408373at2759"/>
<dbReference type="GO" id="GO:0046464">
    <property type="term" value="P:acylglycerol catabolic process"/>
    <property type="evidence" value="ECO:0007669"/>
    <property type="project" value="TreeGrafter"/>
</dbReference>
<evidence type="ECO:0000313" key="3">
    <source>
        <dbReference type="Proteomes" id="UP000745764"/>
    </source>
</evidence>
<evidence type="ECO:0000259" key="1">
    <source>
        <dbReference type="Pfam" id="PF12146"/>
    </source>
</evidence>
<dbReference type="Proteomes" id="UP000745764">
    <property type="component" value="Unassembled WGS sequence"/>
</dbReference>
<feature type="domain" description="Serine aminopeptidase S33" evidence="1">
    <location>
        <begin position="27"/>
        <end position="252"/>
    </location>
</feature>
<dbReference type="EMBL" id="CAINUL010000002">
    <property type="protein sequence ID" value="CAD0108182.1"/>
    <property type="molecule type" value="Genomic_DNA"/>
</dbReference>
<sequence>RLLKMPFAKVNYKTLYYKDWLPKDGSTPRATLVMSHGLGSSNNYYTAVVPYLVEQGYRCICFDMTGSGLSPYTYVEQSIHSLAEDVTALMDVLAIDKAIFVGHSMSGIVGPELAAEWPDRIQGLILVGPVWPSSEAAPIFEDRINKVTEKGMDVMADTVPYAAVGSTATSLHHALIRELLLGMDPAGYISLCRVIANAHKSPPKYAKVSCPTLIIAGEDDKSAHLPGCKKIIEALGSSQKNMVVMSNCGHWHCIEDPSEVGKLSLDFLKQIS</sequence>
<dbReference type="AlphaFoldDB" id="A0A9N8KAM0"/>
<dbReference type="InterPro" id="IPR022742">
    <property type="entry name" value="Hydrolase_4"/>
</dbReference>
<organism evidence="2 3">
    <name type="scientific">Aureobasidium uvarum</name>
    <dbReference type="NCBI Taxonomy" id="2773716"/>
    <lineage>
        <taxon>Eukaryota</taxon>
        <taxon>Fungi</taxon>
        <taxon>Dikarya</taxon>
        <taxon>Ascomycota</taxon>
        <taxon>Pezizomycotina</taxon>
        <taxon>Dothideomycetes</taxon>
        <taxon>Dothideomycetidae</taxon>
        <taxon>Dothideales</taxon>
        <taxon>Saccotheciaceae</taxon>
        <taxon>Aureobasidium</taxon>
    </lineage>
</organism>
<dbReference type="Pfam" id="PF12146">
    <property type="entry name" value="Hydrolase_4"/>
    <property type="match status" value="1"/>
</dbReference>
<keyword evidence="3" id="KW-1185">Reference proteome</keyword>
<dbReference type="InterPro" id="IPR050266">
    <property type="entry name" value="AB_hydrolase_sf"/>
</dbReference>
<dbReference type="PANTHER" id="PTHR43798:SF5">
    <property type="entry name" value="MONOACYLGLYCEROL LIPASE ABHD6"/>
    <property type="match status" value="1"/>
</dbReference>
<dbReference type="PANTHER" id="PTHR43798">
    <property type="entry name" value="MONOACYLGLYCEROL LIPASE"/>
    <property type="match status" value="1"/>
</dbReference>
<evidence type="ECO:0000313" key="2">
    <source>
        <dbReference type="EMBL" id="CAD0108182.1"/>
    </source>
</evidence>
<dbReference type="GO" id="GO:0047372">
    <property type="term" value="F:monoacylglycerol lipase activity"/>
    <property type="evidence" value="ECO:0007669"/>
    <property type="project" value="TreeGrafter"/>
</dbReference>
<dbReference type="GO" id="GO:0016020">
    <property type="term" value="C:membrane"/>
    <property type="evidence" value="ECO:0007669"/>
    <property type="project" value="TreeGrafter"/>
</dbReference>
<dbReference type="PRINTS" id="PR00412">
    <property type="entry name" value="EPOXHYDRLASE"/>
</dbReference>
<gene>
    <name evidence="2" type="ORF">AWRI4620_LOCUS2437</name>
</gene>
<dbReference type="InterPro" id="IPR029058">
    <property type="entry name" value="AB_hydrolase_fold"/>
</dbReference>
<dbReference type="SUPFAM" id="SSF53474">
    <property type="entry name" value="alpha/beta-Hydrolases"/>
    <property type="match status" value="1"/>
</dbReference>
<proteinExistence type="predicted"/>
<name>A0A9N8KAM0_9PEZI</name>
<reference evidence="2" key="1">
    <citation type="submission" date="2020-06" db="EMBL/GenBank/DDBJ databases">
        <authorList>
            <person name="Onetto C."/>
        </authorList>
    </citation>
    <scope>NUCLEOTIDE SEQUENCE</scope>
</reference>